<dbReference type="EMBL" id="MU275842">
    <property type="protein sequence ID" value="KAI0052960.1"/>
    <property type="molecule type" value="Genomic_DNA"/>
</dbReference>
<keyword evidence="2" id="KW-1185">Reference proteome</keyword>
<proteinExistence type="predicted"/>
<evidence type="ECO:0000313" key="2">
    <source>
        <dbReference type="Proteomes" id="UP000814033"/>
    </source>
</evidence>
<organism evidence="1 2">
    <name type="scientific">Auriscalpium vulgare</name>
    <dbReference type="NCBI Taxonomy" id="40419"/>
    <lineage>
        <taxon>Eukaryota</taxon>
        <taxon>Fungi</taxon>
        <taxon>Dikarya</taxon>
        <taxon>Basidiomycota</taxon>
        <taxon>Agaricomycotina</taxon>
        <taxon>Agaricomycetes</taxon>
        <taxon>Russulales</taxon>
        <taxon>Auriscalpiaceae</taxon>
        <taxon>Auriscalpium</taxon>
    </lineage>
</organism>
<protein>
    <submittedName>
        <fullName evidence="1">Glycosyltransferase family 8 protein</fullName>
    </submittedName>
</protein>
<comment type="caution">
    <text evidence="1">The sequence shown here is derived from an EMBL/GenBank/DDBJ whole genome shotgun (WGS) entry which is preliminary data.</text>
</comment>
<dbReference type="Proteomes" id="UP000814033">
    <property type="component" value="Unassembled WGS sequence"/>
</dbReference>
<gene>
    <name evidence="1" type="ORF">FA95DRAFT_1047004</name>
</gene>
<evidence type="ECO:0000313" key="1">
    <source>
        <dbReference type="EMBL" id="KAI0052960.1"/>
    </source>
</evidence>
<accession>A0ACB8SAN7</accession>
<name>A0ACB8SAN7_9AGAM</name>
<sequence>MARHHYLPLSPDWSTTAPKWRTKEMWIRMALGTMSVLNLYLLWFWFHPIVPTPLDDYQTLKPSLKLSAPILHPSDNSSRAVVTTLYNDLYTTPVATLGHSLTAASVSARRILLYIPGRLSERSLCIVRAVGWEPHPVAYIPPPHAGKGVHWRFVDQYTKLNMWTLDTLGIDRVVYLDADTLVLRNFDELFQLPFTFAAVPDVWDVQFKLGINAGVLAARTSSDEFRNMMRQLGRARFPLLEAEQAFLNLYFGAETVRLPYEYNGNLVIKERSPVMWAAMRDALRIVHYTVPKPFPKVGEGIVEGERLQKAIRKAKRAKGKLFETEIGWWEQAHEDMQRENRDALASCSALA</sequence>
<reference evidence="1" key="1">
    <citation type="submission" date="2021-02" db="EMBL/GenBank/DDBJ databases">
        <authorList>
            <consortium name="DOE Joint Genome Institute"/>
            <person name="Ahrendt S."/>
            <person name="Looney B.P."/>
            <person name="Miyauchi S."/>
            <person name="Morin E."/>
            <person name="Drula E."/>
            <person name="Courty P.E."/>
            <person name="Chicoki N."/>
            <person name="Fauchery L."/>
            <person name="Kohler A."/>
            <person name="Kuo A."/>
            <person name="Labutti K."/>
            <person name="Pangilinan J."/>
            <person name="Lipzen A."/>
            <person name="Riley R."/>
            <person name="Andreopoulos W."/>
            <person name="He G."/>
            <person name="Johnson J."/>
            <person name="Barry K.W."/>
            <person name="Grigoriev I.V."/>
            <person name="Nagy L."/>
            <person name="Hibbett D."/>
            <person name="Henrissat B."/>
            <person name="Matheny P.B."/>
            <person name="Labbe J."/>
            <person name="Martin F."/>
        </authorList>
    </citation>
    <scope>NUCLEOTIDE SEQUENCE</scope>
    <source>
        <strain evidence="1">FP105234-sp</strain>
    </source>
</reference>
<reference evidence="1" key="2">
    <citation type="journal article" date="2022" name="New Phytol.">
        <title>Evolutionary transition to the ectomycorrhizal habit in the genomes of a hyperdiverse lineage of mushroom-forming fungi.</title>
        <authorList>
            <person name="Looney B."/>
            <person name="Miyauchi S."/>
            <person name="Morin E."/>
            <person name="Drula E."/>
            <person name="Courty P.E."/>
            <person name="Kohler A."/>
            <person name="Kuo A."/>
            <person name="LaButti K."/>
            <person name="Pangilinan J."/>
            <person name="Lipzen A."/>
            <person name="Riley R."/>
            <person name="Andreopoulos W."/>
            <person name="He G."/>
            <person name="Johnson J."/>
            <person name="Nolan M."/>
            <person name="Tritt A."/>
            <person name="Barry K.W."/>
            <person name="Grigoriev I.V."/>
            <person name="Nagy L.G."/>
            <person name="Hibbett D."/>
            <person name="Henrissat B."/>
            <person name="Matheny P.B."/>
            <person name="Labbe J."/>
            <person name="Martin F.M."/>
        </authorList>
    </citation>
    <scope>NUCLEOTIDE SEQUENCE</scope>
    <source>
        <strain evidence="1">FP105234-sp</strain>
    </source>
</reference>